<comment type="similarity">
    <text evidence="2 5">Belongs to the RxLR effector family.</text>
</comment>
<dbReference type="VEuPathDB" id="FungiDB:PHYSODRAFT_284029"/>
<dbReference type="AlphaFoldDB" id="G1FRE6"/>
<evidence type="ECO:0000256" key="1">
    <source>
        <dbReference type="ARBA" id="ARBA00004613"/>
    </source>
</evidence>
<organism evidence="6">
    <name type="scientific">Phytophthora sojae</name>
    <name type="common">Soybean stem and root rot agent</name>
    <name type="synonym">Phytophthora megasperma f. sp. glycines</name>
    <dbReference type="NCBI Taxonomy" id="67593"/>
    <lineage>
        <taxon>Eukaryota</taxon>
        <taxon>Sar</taxon>
        <taxon>Stramenopiles</taxon>
        <taxon>Oomycota</taxon>
        <taxon>Peronosporomycetes</taxon>
        <taxon>Peronosporales</taxon>
        <taxon>Peronosporaceae</taxon>
        <taxon>Phytophthora</taxon>
    </lineage>
</organism>
<evidence type="ECO:0000256" key="5">
    <source>
        <dbReference type="RuleBase" id="RU367124"/>
    </source>
</evidence>
<comment type="domain">
    <text evidence="5">The RxLR-dEER motif acts to carry the protein into the host cell cytoplasm through binding to cell surface phosphatidylinositol-3-phosphate.</text>
</comment>
<keyword evidence="3 5" id="KW-0964">Secreted</keyword>
<evidence type="ECO:0000256" key="4">
    <source>
        <dbReference type="ARBA" id="ARBA00022729"/>
    </source>
</evidence>
<gene>
    <name evidence="6" type="primary">Avh</name>
</gene>
<proteinExistence type="inferred from homology"/>
<evidence type="ECO:0000256" key="2">
    <source>
        <dbReference type="ARBA" id="ARBA00010400"/>
    </source>
</evidence>
<feature type="chain" id="PRO_5028500737" description="RxLR effector protein" evidence="5">
    <location>
        <begin position="21"/>
        <end position="183"/>
    </location>
</feature>
<keyword evidence="4 5" id="KW-0732">Signal</keyword>
<comment type="function">
    <text evidence="5">Effector that suppresses plant defense responses during pathogen infection.</text>
</comment>
<dbReference type="GO" id="GO:0005576">
    <property type="term" value="C:extracellular region"/>
    <property type="evidence" value="ECO:0007669"/>
    <property type="project" value="UniProtKB-SubCell"/>
</dbReference>
<name>G1FRE6_PHYSO</name>
<evidence type="ECO:0000313" key="6">
    <source>
        <dbReference type="EMBL" id="AEK80684.1"/>
    </source>
</evidence>
<feature type="signal peptide" evidence="5">
    <location>
        <begin position="1"/>
        <end position="20"/>
    </location>
</feature>
<sequence length="183" mass="20441">MRAHFILFAAAVAILASSDAASTTEASKVASPGVLSATGLAVHMSGIGKRFLRIREAKDSDDLEGEDRGLVTLVYEGGRNFFKKMTQSAPSVNKVDDQLALVKSEDKWLVGQVDKYTDKYLEMFKQIHAQGYTPRQVSRMSGLAKRTLTMNKNQLLHDGDYMFWLYYSRWWAKNVAKKAAKLG</sequence>
<dbReference type="Pfam" id="PF16810">
    <property type="entry name" value="RXLR"/>
    <property type="match status" value="1"/>
</dbReference>
<evidence type="ECO:0000256" key="3">
    <source>
        <dbReference type="ARBA" id="ARBA00022525"/>
    </source>
</evidence>
<dbReference type="InterPro" id="IPR031825">
    <property type="entry name" value="RXLR"/>
</dbReference>
<dbReference type="EMBL" id="JN253871">
    <property type="protein sequence ID" value="AEK80684.1"/>
    <property type="molecule type" value="Genomic_DNA"/>
</dbReference>
<accession>G1FRE6</accession>
<protein>
    <recommendedName>
        <fullName evidence="5">RxLR effector protein</fullName>
    </recommendedName>
</protein>
<comment type="subcellular location">
    <subcellularLocation>
        <location evidence="1 5">Secreted</location>
    </subcellularLocation>
</comment>
<reference evidence="6" key="1">
    <citation type="journal article" date="2011" name="Plant Cell">
        <title>Transcriptional programming and functional interactions within the Phytophthora sojae RXLR effector repertoire.</title>
        <authorList>
            <person name="Wang Q."/>
            <person name="Han C."/>
            <person name="Ferreira A.O."/>
            <person name="Yu X."/>
            <person name="Ye W."/>
            <person name="Tripathy S."/>
            <person name="Kale S.D."/>
            <person name="Gu B."/>
            <person name="Sheng Y."/>
            <person name="Sui Y."/>
            <person name="Wang X."/>
            <person name="Zhang Z."/>
            <person name="Cheng B."/>
            <person name="Dong S."/>
            <person name="Shan W."/>
            <person name="Zheng X."/>
            <person name="Dou D."/>
            <person name="Tyler B.M."/>
            <person name="Wang Y."/>
        </authorList>
    </citation>
    <scope>NUCLEOTIDE SEQUENCE</scope>
    <source>
        <strain evidence="6">P7064</strain>
    </source>
</reference>